<evidence type="ECO:0000256" key="4">
    <source>
        <dbReference type="ARBA" id="ARBA00022989"/>
    </source>
</evidence>
<evidence type="ECO:0000256" key="6">
    <source>
        <dbReference type="SAM" id="Phobius"/>
    </source>
</evidence>
<evidence type="ECO:0000256" key="2">
    <source>
        <dbReference type="ARBA" id="ARBA00022475"/>
    </source>
</evidence>
<evidence type="ECO:0000313" key="7">
    <source>
        <dbReference type="EMBL" id="AUH66136.1"/>
    </source>
</evidence>
<dbReference type="PANTHER" id="PTHR30086:SF20">
    <property type="entry name" value="ARGININE EXPORTER PROTEIN ARGO-RELATED"/>
    <property type="match status" value="1"/>
</dbReference>
<dbReference type="GO" id="GO:0015171">
    <property type="term" value="F:amino acid transmembrane transporter activity"/>
    <property type="evidence" value="ECO:0007669"/>
    <property type="project" value="TreeGrafter"/>
</dbReference>
<feature type="transmembrane region" description="Helical" evidence="6">
    <location>
        <begin position="6"/>
        <end position="26"/>
    </location>
</feature>
<dbReference type="AlphaFoldDB" id="A0A2H5F3L3"/>
<feature type="transmembrane region" description="Helical" evidence="6">
    <location>
        <begin position="63"/>
        <end position="84"/>
    </location>
</feature>
<keyword evidence="3 6" id="KW-0812">Transmembrane</keyword>
<dbReference type="Proteomes" id="UP000234530">
    <property type="component" value="Chromosome"/>
</dbReference>
<feature type="transmembrane region" description="Helical" evidence="6">
    <location>
        <begin position="35"/>
        <end position="57"/>
    </location>
</feature>
<sequence length="199" mass="20697">MHAYLTGFATGLSLIVAIGAQNAFVLKQGLLRQHVFAVCLFCAASDAALIALGVSGMGKIAELAPWAMVAMKYGGAAFLIWYGARAFLAASRGGEALQARANGAGAGLVATLATIAMLTWANPHVYLDTVFLLGAVSAKFTQKTAFAAGAITGSFAFFFALGYGARLLAPVFARPRSWQVLEFAIGCIMWAIAAKLLLG</sequence>
<dbReference type="GO" id="GO:0005886">
    <property type="term" value="C:plasma membrane"/>
    <property type="evidence" value="ECO:0007669"/>
    <property type="project" value="UniProtKB-SubCell"/>
</dbReference>
<evidence type="ECO:0000256" key="3">
    <source>
        <dbReference type="ARBA" id="ARBA00022692"/>
    </source>
</evidence>
<dbReference type="EMBL" id="CP025430">
    <property type="protein sequence ID" value="AUH66136.1"/>
    <property type="molecule type" value="Genomic_DNA"/>
</dbReference>
<protein>
    <submittedName>
        <fullName evidence="7">Amino acid transporter</fullName>
    </submittedName>
</protein>
<comment type="subcellular location">
    <subcellularLocation>
        <location evidence="1">Cell membrane</location>
        <topology evidence="1">Multi-pass membrane protein</topology>
    </subcellularLocation>
</comment>
<evidence type="ECO:0000313" key="8">
    <source>
        <dbReference type="Proteomes" id="UP000234530"/>
    </source>
</evidence>
<feature type="transmembrane region" description="Helical" evidence="6">
    <location>
        <begin position="180"/>
        <end position="198"/>
    </location>
</feature>
<reference evidence="7 8" key="1">
    <citation type="journal article" date="2013" name="Antonie Van Leeuwenhoek">
        <title>Paracoccus zhejiangensis sp. nov., isolated from activated sludge in wastewater-treatment system.</title>
        <authorList>
            <person name="Wu Z.G."/>
            <person name="Zhang D.F."/>
            <person name="Liu Y.L."/>
            <person name="Wang F."/>
            <person name="Jiang X."/>
            <person name="Li C."/>
            <person name="Li S.P."/>
            <person name="Hong Q."/>
            <person name="Li W.J."/>
        </authorList>
    </citation>
    <scope>NUCLEOTIDE SEQUENCE [LARGE SCALE GENOMIC DNA]</scope>
    <source>
        <strain evidence="7 8">J6</strain>
    </source>
</reference>
<evidence type="ECO:0000256" key="5">
    <source>
        <dbReference type="ARBA" id="ARBA00023136"/>
    </source>
</evidence>
<organism evidence="7 8">
    <name type="scientific">Paracoccus zhejiangensis</name>
    <dbReference type="NCBI Taxonomy" id="1077935"/>
    <lineage>
        <taxon>Bacteria</taxon>
        <taxon>Pseudomonadati</taxon>
        <taxon>Pseudomonadota</taxon>
        <taxon>Alphaproteobacteria</taxon>
        <taxon>Rhodobacterales</taxon>
        <taxon>Paracoccaceae</taxon>
        <taxon>Paracoccus</taxon>
    </lineage>
</organism>
<accession>A0A2H5F3L3</accession>
<dbReference type="RefSeq" id="WP_101754113.1">
    <property type="nucleotide sequence ID" value="NZ_CP025430.1"/>
</dbReference>
<proteinExistence type="predicted"/>
<dbReference type="PANTHER" id="PTHR30086">
    <property type="entry name" value="ARGININE EXPORTER PROTEIN ARGO"/>
    <property type="match status" value="1"/>
</dbReference>
<keyword evidence="2" id="KW-1003">Cell membrane</keyword>
<feature type="transmembrane region" description="Helical" evidence="6">
    <location>
        <begin position="145"/>
        <end position="168"/>
    </location>
</feature>
<keyword evidence="5 6" id="KW-0472">Membrane</keyword>
<gene>
    <name evidence="7" type="ORF">CX676_03220</name>
</gene>
<dbReference type="Pfam" id="PF01810">
    <property type="entry name" value="LysE"/>
    <property type="match status" value="1"/>
</dbReference>
<dbReference type="OrthoDB" id="5638726at2"/>
<dbReference type="InterPro" id="IPR001123">
    <property type="entry name" value="LeuE-type"/>
</dbReference>
<feature type="transmembrane region" description="Helical" evidence="6">
    <location>
        <begin position="105"/>
        <end position="125"/>
    </location>
</feature>
<keyword evidence="8" id="KW-1185">Reference proteome</keyword>
<keyword evidence="4 6" id="KW-1133">Transmembrane helix</keyword>
<dbReference type="KEGG" id="pzh:CX676_03220"/>
<name>A0A2H5F3L3_9RHOB</name>
<evidence type="ECO:0000256" key="1">
    <source>
        <dbReference type="ARBA" id="ARBA00004651"/>
    </source>
</evidence>